<name>A0A818ARF9_9BILA</name>
<protein>
    <submittedName>
        <fullName evidence="1">Uncharacterized protein</fullName>
    </submittedName>
</protein>
<proteinExistence type="predicted"/>
<reference evidence="1" key="1">
    <citation type="submission" date="2021-02" db="EMBL/GenBank/DDBJ databases">
        <authorList>
            <person name="Nowell W R."/>
        </authorList>
    </citation>
    <scope>NUCLEOTIDE SEQUENCE</scope>
</reference>
<accession>A0A818ARF9</accession>
<evidence type="ECO:0000313" key="1">
    <source>
        <dbReference type="EMBL" id="CAF3403552.1"/>
    </source>
</evidence>
<dbReference type="EMBL" id="CAJOBR010003064">
    <property type="protein sequence ID" value="CAF4721242.1"/>
    <property type="molecule type" value="Genomic_DNA"/>
</dbReference>
<gene>
    <name evidence="1" type="ORF">GRG538_LOCUS10236</name>
    <name evidence="2" type="ORF">QYT958_LOCUS18980</name>
</gene>
<dbReference type="EMBL" id="CAJNYT010001299">
    <property type="protein sequence ID" value="CAF3403552.1"/>
    <property type="molecule type" value="Genomic_DNA"/>
</dbReference>
<comment type="caution">
    <text evidence="1">The sequence shown here is derived from an EMBL/GenBank/DDBJ whole genome shotgun (WGS) entry which is preliminary data.</text>
</comment>
<dbReference type="Proteomes" id="UP000663872">
    <property type="component" value="Unassembled WGS sequence"/>
</dbReference>
<sequence length="413" mass="48234">VARHQPIIEELISDDFLVCLVNSDDLDDEFDPTHPIDDYNTCICPSEIRPYKTKNALWSLQKAVQFTFNLTLDKSITLNTWSCGLDLYLHTWRLDTDKRTRQTLIYYAISDLFASSYLYFHFHTCSAPSDNLTYPSSVNNIQHNQSHAPAMFFLLSPIVMANIFHQLFKHHPINLLLTLSPGYRVLFLIGTNSVRNTLALQIITQVEDIISMLRSHHPHLVQKADITIAIVFPCYKPSSRFQTHSLLSSNVNNYNELLNNLSSLHNFSILDIPIAGDHLGRDGMHLDSIHISYLSNTIQEYVHDLMSKRITPIKSLRRSRTALNRRNKKCHEKLKQKQKTHVVIRHIDRIWPLKEIKTYLAYKKIQYNHLPEIWKQKLCIQFTYPVHREHAEKTLTLNDFDENSYSEWCSQEH</sequence>
<feature type="non-terminal residue" evidence="1">
    <location>
        <position position="1"/>
    </location>
</feature>
<evidence type="ECO:0000313" key="2">
    <source>
        <dbReference type="EMBL" id="CAF4721242.1"/>
    </source>
</evidence>
<dbReference type="Proteomes" id="UP000663848">
    <property type="component" value="Unassembled WGS sequence"/>
</dbReference>
<dbReference type="InterPro" id="IPR036514">
    <property type="entry name" value="SGNH_hydro_sf"/>
</dbReference>
<organism evidence="1 3">
    <name type="scientific">Rotaria socialis</name>
    <dbReference type="NCBI Taxonomy" id="392032"/>
    <lineage>
        <taxon>Eukaryota</taxon>
        <taxon>Metazoa</taxon>
        <taxon>Spiralia</taxon>
        <taxon>Gnathifera</taxon>
        <taxon>Rotifera</taxon>
        <taxon>Eurotatoria</taxon>
        <taxon>Bdelloidea</taxon>
        <taxon>Philodinida</taxon>
        <taxon>Philodinidae</taxon>
        <taxon>Rotaria</taxon>
    </lineage>
</organism>
<dbReference type="AlphaFoldDB" id="A0A818ARF9"/>
<dbReference type="Gene3D" id="3.40.50.1110">
    <property type="entry name" value="SGNH hydrolase"/>
    <property type="match status" value="1"/>
</dbReference>
<dbReference type="SUPFAM" id="SSF52266">
    <property type="entry name" value="SGNH hydrolase"/>
    <property type="match status" value="1"/>
</dbReference>
<evidence type="ECO:0000313" key="3">
    <source>
        <dbReference type="Proteomes" id="UP000663872"/>
    </source>
</evidence>